<evidence type="ECO:0000313" key="7">
    <source>
        <dbReference type="Proteomes" id="UP000030826"/>
    </source>
</evidence>
<dbReference type="AlphaFoldDB" id="A0A0B1Q650"/>
<keyword evidence="1 5" id="KW-1003">Cell membrane</keyword>
<proteinExistence type="inferred from homology"/>
<evidence type="ECO:0000256" key="2">
    <source>
        <dbReference type="ARBA" id="ARBA00022692"/>
    </source>
</evidence>
<dbReference type="Pfam" id="PF07043">
    <property type="entry name" value="DUF1328"/>
    <property type="match status" value="1"/>
</dbReference>
<evidence type="ECO:0000256" key="3">
    <source>
        <dbReference type="ARBA" id="ARBA00022989"/>
    </source>
</evidence>
<protein>
    <recommendedName>
        <fullName evidence="5">UPF0391 membrane protein LA66_04390</fullName>
    </recommendedName>
</protein>
<dbReference type="InterPro" id="IPR009760">
    <property type="entry name" value="DUF1328"/>
</dbReference>
<gene>
    <name evidence="6" type="ORF">LA66_04390</name>
</gene>
<keyword evidence="2 5" id="KW-0812">Transmembrane</keyword>
<comment type="caution">
    <text evidence="6">The sequence shown here is derived from an EMBL/GenBank/DDBJ whole genome shotgun (WGS) entry which is preliminary data.</text>
</comment>
<reference evidence="6 7" key="1">
    <citation type="submission" date="2014-09" db="EMBL/GenBank/DDBJ databases">
        <title>Isolation and characterization of Aurantimonas altamirensis ON-56566 from clinical sample following a dog bite.</title>
        <authorList>
            <person name="Eshaghi A."/>
            <person name="Li A."/>
            <person name="Shahinas D."/>
            <person name="Bahn P."/>
            <person name="Kus J.V."/>
            <person name="Patel S.N."/>
        </authorList>
    </citation>
    <scope>NUCLEOTIDE SEQUENCE [LARGE SCALE GENOMIC DNA]</scope>
    <source>
        <strain evidence="6 7">ON-56566</strain>
    </source>
</reference>
<evidence type="ECO:0000256" key="5">
    <source>
        <dbReference type="HAMAP-Rule" id="MF_01361"/>
    </source>
</evidence>
<dbReference type="EMBL" id="JRFJ01000001">
    <property type="protein sequence ID" value="KHJ55869.1"/>
    <property type="molecule type" value="Genomic_DNA"/>
</dbReference>
<name>A0A0B1Q650_9HYPH</name>
<comment type="subcellular location">
    <subcellularLocation>
        <location evidence="5">Cell membrane</location>
        <topology evidence="5">Single-pass membrane protein</topology>
    </subcellularLocation>
</comment>
<dbReference type="PIRSF" id="PIRSF036466">
    <property type="entry name" value="UCP036466"/>
    <property type="match status" value="1"/>
</dbReference>
<dbReference type="STRING" id="370622.LA66_04390"/>
<organism evidence="6 7">
    <name type="scientific">Aureimonas altamirensis</name>
    <dbReference type="NCBI Taxonomy" id="370622"/>
    <lineage>
        <taxon>Bacteria</taxon>
        <taxon>Pseudomonadati</taxon>
        <taxon>Pseudomonadota</taxon>
        <taxon>Alphaproteobacteria</taxon>
        <taxon>Hyphomicrobiales</taxon>
        <taxon>Aurantimonadaceae</taxon>
        <taxon>Aureimonas</taxon>
    </lineage>
</organism>
<accession>A0A0B1Q650</accession>
<evidence type="ECO:0000256" key="1">
    <source>
        <dbReference type="ARBA" id="ARBA00022475"/>
    </source>
</evidence>
<comment type="similarity">
    <text evidence="5">Belongs to the UPF0391 family.</text>
</comment>
<sequence length="54" mass="5606">MLEWIVILLIVAAIASLLGFRGVAGASAGLARILIFIVLAGILLLLLFGVIVFA</sequence>
<evidence type="ECO:0000313" key="6">
    <source>
        <dbReference type="EMBL" id="KHJ55869.1"/>
    </source>
</evidence>
<dbReference type="RefSeq" id="WP_039190789.1">
    <property type="nucleotide sequence ID" value="NZ_BBWQ01000010.1"/>
</dbReference>
<dbReference type="Proteomes" id="UP000030826">
    <property type="component" value="Unassembled WGS sequence"/>
</dbReference>
<dbReference type="GO" id="GO:0005886">
    <property type="term" value="C:plasma membrane"/>
    <property type="evidence" value="ECO:0007669"/>
    <property type="project" value="UniProtKB-SubCell"/>
</dbReference>
<dbReference type="HAMAP" id="MF_01361">
    <property type="entry name" value="UPF0391"/>
    <property type="match status" value="1"/>
</dbReference>
<feature type="transmembrane region" description="Helical" evidence="5">
    <location>
        <begin position="35"/>
        <end position="53"/>
    </location>
</feature>
<keyword evidence="3 5" id="KW-1133">Transmembrane helix</keyword>
<evidence type="ECO:0000256" key="4">
    <source>
        <dbReference type="ARBA" id="ARBA00023136"/>
    </source>
</evidence>
<keyword evidence="4 5" id="KW-0472">Membrane</keyword>